<protein>
    <recommendedName>
        <fullName evidence="4">Peptidase C39 domain-containing protein</fullName>
    </recommendedName>
</protein>
<feature type="region of interest" description="Disordered" evidence="1">
    <location>
        <begin position="1"/>
        <end position="35"/>
    </location>
</feature>
<feature type="region of interest" description="Disordered" evidence="1">
    <location>
        <begin position="1086"/>
        <end position="1119"/>
    </location>
</feature>
<proteinExistence type="predicted"/>
<dbReference type="Gene3D" id="3.90.70.10">
    <property type="entry name" value="Cysteine proteinases"/>
    <property type="match status" value="1"/>
</dbReference>
<evidence type="ECO:0000313" key="3">
    <source>
        <dbReference type="Proteomes" id="UP000294359"/>
    </source>
</evidence>
<reference evidence="2 3" key="1">
    <citation type="submission" date="2019-03" db="EMBL/GenBank/DDBJ databases">
        <title>Draft Genome Sequences of Six Type Strains of the Genus Massilia.</title>
        <authorList>
            <person name="Miess H."/>
            <person name="Frediansyhah A."/>
            <person name="Gross H."/>
        </authorList>
    </citation>
    <scope>NUCLEOTIDE SEQUENCE [LARGE SCALE GENOMIC DNA]</scope>
    <source>
        <strain evidence="2 3">DSM 17505</strain>
    </source>
</reference>
<evidence type="ECO:0008006" key="4">
    <source>
        <dbReference type="Google" id="ProtNLM"/>
    </source>
</evidence>
<feature type="compositionally biased region" description="Low complexity" evidence="1">
    <location>
        <begin position="580"/>
        <end position="597"/>
    </location>
</feature>
<feature type="compositionally biased region" description="Polar residues" evidence="1">
    <location>
        <begin position="1632"/>
        <end position="1644"/>
    </location>
</feature>
<evidence type="ECO:0000256" key="1">
    <source>
        <dbReference type="SAM" id="MobiDB-lite"/>
    </source>
</evidence>
<gene>
    <name evidence="2" type="ORF">E1742_11350</name>
</gene>
<dbReference type="Pfam" id="PF13332">
    <property type="entry name" value="Fil_haemagg_2"/>
    <property type="match status" value="3"/>
</dbReference>
<dbReference type="EMBL" id="CP038026">
    <property type="protein sequence ID" value="QBQ36694.1"/>
    <property type="molecule type" value="Genomic_DNA"/>
</dbReference>
<dbReference type="InterPro" id="IPR025157">
    <property type="entry name" value="Hemagglutinin_rpt"/>
</dbReference>
<feature type="compositionally biased region" description="Low complexity" evidence="1">
    <location>
        <begin position="26"/>
        <end position="35"/>
    </location>
</feature>
<dbReference type="Proteomes" id="UP000294359">
    <property type="component" value="Chromosome"/>
</dbReference>
<evidence type="ECO:0000313" key="2">
    <source>
        <dbReference type="EMBL" id="QBQ36694.1"/>
    </source>
</evidence>
<organism evidence="2 3">
    <name type="scientific">Pseudoduganella plicata</name>
    <dbReference type="NCBI Taxonomy" id="321984"/>
    <lineage>
        <taxon>Bacteria</taxon>
        <taxon>Pseudomonadati</taxon>
        <taxon>Pseudomonadota</taxon>
        <taxon>Betaproteobacteria</taxon>
        <taxon>Burkholderiales</taxon>
        <taxon>Oxalobacteraceae</taxon>
        <taxon>Telluria group</taxon>
        <taxon>Pseudoduganella</taxon>
    </lineage>
</organism>
<accession>A0ABX5SBQ2</accession>
<name>A0ABX5SBQ2_9BURK</name>
<keyword evidence="3" id="KW-1185">Reference proteome</keyword>
<feature type="compositionally biased region" description="Basic and acidic residues" evidence="1">
    <location>
        <begin position="1095"/>
        <end position="1104"/>
    </location>
</feature>
<feature type="region of interest" description="Disordered" evidence="1">
    <location>
        <begin position="1603"/>
        <end position="1705"/>
    </location>
</feature>
<sequence>MIDTAARPRRSAHASAGSGANGGVPGSASGSGTRSNANVSGAFGAIAAAADLTARNGAEASGSISGSGGASKLGTAAQAASSGAVNGAAANGAMGGSGEVNGGALLGAVNSTDNRTALGDVRTAAGNAAGQNASAVRGAAIGNVMKVSPGGLFIRNPDAGGSYLYEARPQFANQGQWTSSDYLLNQLAMDPAVTQKRLGDGFYEQRLVREQLSELTGRQPANGASDDTVYKELLTNAVSAAREFGLRPGIALSADQVARLTSDIVWMESQTVQLPDGSTETVLVPKVYVAHVDGKALRPGGALVTGENVSIKTTEGIANFGGVIDGGNGRTMLVAERNIVNQGGTIAGGDVQLDAGGDIRNETLVVKQTYDFGPNSGSYTSLSNVASITATGKLDIFAGRDLSDLAGKITAGSASIMTGRDVTFNTVQTGSTYQSQISGFTQNDSAINHQVSQLSTGGNLTVQAFGNLNLTGTQVSIGTSGTGTGLLEASGAINIAAVTDEVKTSLFNDPKSKQYDRQVHQNQTVVGAGVASAGDLKINAGEGGKADLNITGSAIGSGGTLKLIATNSVNIAAVQENDVSDTASKRSSSSTFKSKTTTEADYVASSQSIGSSISGANVDILADKDINVIGSAVAGDGDVALYAGEAVNIVAGTSTLTEQHHKEVKESGFLSGGGFGFSYGTRTTTTDQTRDATTQSGQSRSVVGSLAGNLNITAGEAIKVSGSDLAAGVDMTLDGRSVTIDPGLDDSKGKFEQKTVQDGLTLSLGGSVINAIQTAQSMASAGSQSKDGRVQALAAATTALAARNAASDIAKNGLNVSISLTAGHSENQYTQTTSNVVNTGSVLTAGNDITIRATGGGKDSNINVVGSEINAQGNVKLQADNEVNLVAAQDREAQHSDTKSMSAAAGIGASIGTNGMSIGFTANASLGRGKEDGEGTTQLNSHVNAGKQLEIVSGADTNIKGAVATGQKVVMNVGGDLNIESLQDTAKFDSKNQSVSVGGTAGVGVSVNGSFSNSSLHSDYASVQEQSGIRAGSDGFQITVKGNTDLKGAVVTSTQEAIEQHKNTLSTGSLTVSDIENHADYKGQSVGLSGGYGTKGDKGGKGSEPDTTGVAGGIWKPMQTGGTGMNTPIAMAASDSASSTTLSGISGADITITDEQKQQELTGKTGEEALAGLNRDVSSEKDSSGALKPIFDKAAIEAAFAVTNAFGQQANALLQEYAQEADEKLAKAKQLEAEAQAPGLTDAQREERANQAEGLRNEAAELAGDWGPKGTYRQVTTALIAAASGNVTGSAAQFGQTLLVNYAQQQGAAYLGSLVEKGELTEGTPLHAAVHAMLACAGAAASSQQCTSGAAGAAASSLLTQLFADPTPDESKADAEAKRNLIASLVAGLATATNLDASAATSASVAATDNNWLATQQVVQMNKELTAAKGTLEYLKVLGKWGVVSMNQTALTKSGFVKGLAEAGMSDLQGMVDFFKDPVARVKGLKAIVTSEEVRGQVADDFLNELTTKLNAVETALRVGGETNAEALGKNVAELIWQVGGLVSGVGDVAKAAVTLAKVGVKVTKGALATLGKAAVEGKLIPGVGSKIATAPSVPKLEPVTYTPATVPKDNPGVPKSIDVTPESGGLKPTDTLATVKSVENPTLSEVPATPKDGAVHEPGNGTEAYNPEPSDGLSADTGSAPNDVLADGAAGGLESPRIIPYDPPGASLNQGRGPLCGPTCAAMVVTDKTGRTVDIAEVAAAFENGVRTTGVNYIELSEVISKYGIKNKPEAIFFPGELNRALDAGNNVILNMGNHFIIVDGKKVVDGVTYYMTRDPSKGPRGCLVSLWMRTWREG</sequence>
<feature type="region of interest" description="Disordered" evidence="1">
    <location>
        <begin position="578"/>
        <end position="597"/>
    </location>
</feature>
<dbReference type="RefSeq" id="WP_134384974.1">
    <property type="nucleotide sequence ID" value="NZ_CP038026.1"/>
</dbReference>